<evidence type="ECO:0000313" key="5">
    <source>
        <dbReference type="Proteomes" id="UP001161247"/>
    </source>
</evidence>
<feature type="compositionally biased region" description="Basic and acidic residues" evidence="2">
    <location>
        <begin position="521"/>
        <end position="537"/>
    </location>
</feature>
<dbReference type="EMBL" id="OX459120">
    <property type="protein sequence ID" value="CAI9100129.1"/>
    <property type="molecule type" value="Genomic_DNA"/>
</dbReference>
<gene>
    <name evidence="4" type="ORF">OLC1_LOCUS10033</name>
</gene>
<name>A0AAV1CWN9_OLDCO</name>
<feature type="region of interest" description="Disordered" evidence="2">
    <location>
        <begin position="506"/>
        <end position="544"/>
    </location>
</feature>
<keyword evidence="3" id="KW-0472">Membrane</keyword>
<keyword evidence="5" id="KW-1185">Reference proteome</keyword>
<keyword evidence="1" id="KW-0175">Coiled coil</keyword>
<dbReference type="PANTHER" id="PTHR33564">
    <property type="entry name" value="TRANSMEMBRANE PROTEIN"/>
    <property type="match status" value="1"/>
</dbReference>
<dbReference type="AlphaFoldDB" id="A0AAV1CWN9"/>
<sequence>MSSILTSEGMVLATAMAVSGTVILLAFRLQKSTLHQFEMMVNAIPPGQSPVSLPRPCISASSSPSNSPSSSSSDGKKKDKKKKRVHFAADVVDPIGNSDEYRKNFHSNRASANNATASNSNSDASTTRNYGGKAGGMPANRAALYSGILRDRAPEDFRVTWDHRESQEMGVIIDVWSKSDKARIKQYRDDITALESLKNDLNWTKVQQYIPPIPVKDKKGSLSKVNKKRKLMRLVKASEAGAKSKKKKQAPPVEKEGLVEEVEPVEEDKTKGAAENPDTSPGSSSYTAAAAIFHFRNDRIECPIIEEVAETMTDEEALKKLTTSLASILMRKKKLREKISNLELEKGFLEQEKAIHEEAKKNKELMRATKEEELATAQAIMMPTERMANVMVGISEAAIALGGHGVAVAALERMESGKPVNAGWLKPFMKPHPHKTLHEAMKNGLMHLGTKQLPLFRPLCSAIPQMGSPSEITSFEGDALTVLPAEPGKEMRVPKLNRDFIGAELVSDEDSSENVEEDKEEERGLEVEKEPAGKKEISSTQTLSREPVRANQICRPTQMPYEFLSCNRIFATWEPYYVHNVHLMILEEDEIKHFPMYAMISSALRKFGNVHNTTIVRAFEKEIVDAVQAYNVQIHSCLVQCFQQKEEEWRRRLHQYDLDFQDSLILDASINDEKKKLKDENARLRKCEKIAVSPWFLEKFELLALVEKQIEVRTERFIAPIDLQKKRTKEVEFYSKQVVVLQNILADEEMPLPIFYDLDPDDEAKERTAAEEYLLRLDEQD</sequence>
<feature type="compositionally biased region" description="Low complexity" evidence="2">
    <location>
        <begin position="59"/>
        <end position="73"/>
    </location>
</feature>
<feature type="compositionally biased region" description="Acidic residues" evidence="2">
    <location>
        <begin position="506"/>
        <end position="520"/>
    </location>
</feature>
<dbReference type="PANTHER" id="PTHR33564:SF11">
    <property type="entry name" value="OS06G0604600 PROTEIN"/>
    <property type="match status" value="1"/>
</dbReference>
<feature type="region of interest" description="Disordered" evidence="2">
    <location>
        <begin position="48"/>
        <end position="86"/>
    </location>
</feature>
<feature type="region of interest" description="Disordered" evidence="2">
    <location>
        <begin position="236"/>
        <end position="285"/>
    </location>
</feature>
<keyword evidence="3" id="KW-0812">Transmembrane</keyword>
<protein>
    <submittedName>
        <fullName evidence="4">OLC1v1037063C1</fullName>
    </submittedName>
</protein>
<feature type="coiled-coil region" evidence="1">
    <location>
        <begin position="318"/>
        <end position="369"/>
    </location>
</feature>
<proteinExistence type="predicted"/>
<evidence type="ECO:0000256" key="1">
    <source>
        <dbReference type="SAM" id="Coils"/>
    </source>
</evidence>
<evidence type="ECO:0000256" key="3">
    <source>
        <dbReference type="SAM" id="Phobius"/>
    </source>
</evidence>
<organism evidence="4 5">
    <name type="scientific">Oldenlandia corymbosa var. corymbosa</name>
    <dbReference type="NCBI Taxonomy" id="529605"/>
    <lineage>
        <taxon>Eukaryota</taxon>
        <taxon>Viridiplantae</taxon>
        <taxon>Streptophyta</taxon>
        <taxon>Embryophyta</taxon>
        <taxon>Tracheophyta</taxon>
        <taxon>Spermatophyta</taxon>
        <taxon>Magnoliopsida</taxon>
        <taxon>eudicotyledons</taxon>
        <taxon>Gunneridae</taxon>
        <taxon>Pentapetalae</taxon>
        <taxon>asterids</taxon>
        <taxon>lamiids</taxon>
        <taxon>Gentianales</taxon>
        <taxon>Rubiaceae</taxon>
        <taxon>Rubioideae</taxon>
        <taxon>Spermacoceae</taxon>
        <taxon>Hedyotis-Oldenlandia complex</taxon>
        <taxon>Oldenlandia</taxon>
    </lineage>
</organism>
<accession>A0AAV1CWN9</accession>
<reference evidence="4" key="1">
    <citation type="submission" date="2023-03" db="EMBL/GenBank/DDBJ databases">
        <authorList>
            <person name="Julca I."/>
        </authorList>
    </citation>
    <scope>NUCLEOTIDE SEQUENCE</scope>
</reference>
<keyword evidence="3" id="KW-1133">Transmembrane helix</keyword>
<dbReference type="Proteomes" id="UP001161247">
    <property type="component" value="Chromosome 3"/>
</dbReference>
<evidence type="ECO:0000256" key="2">
    <source>
        <dbReference type="SAM" id="MobiDB-lite"/>
    </source>
</evidence>
<evidence type="ECO:0000313" key="4">
    <source>
        <dbReference type="EMBL" id="CAI9100129.1"/>
    </source>
</evidence>
<feature type="compositionally biased region" description="Low complexity" evidence="2">
    <location>
        <begin position="108"/>
        <end position="129"/>
    </location>
</feature>
<feature type="transmembrane region" description="Helical" evidence="3">
    <location>
        <begin position="9"/>
        <end position="29"/>
    </location>
</feature>
<feature type="region of interest" description="Disordered" evidence="2">
    <location>
        <begin position="108"/>
        <end position="135"/>
    </location>
</feature>